<dbReference type="PANTHER" id="PTHR21660">
    <property type="entry name" value="THIOESTERASE SUPERFAMILY MEMBER-RELATED"/>
    <property type="match status" value="1"/>
</dbReference>
<keyword evidence="4" id="KW-0413">Isomerase</keyword>
<dbReference type="EMBL" id="ML986524">
    <property type="protein sequence ID" value="KAF2272225.1"/>
    <property type="molecule type" value="Genomic_DNA"/>
</dbReference>
<sequence length="155" mass="16827">MSPHPPSDPTTLAHVQFFHSTRLTSSPIYTFLLSSTTLIYASKGTIRARLQLSHNHLNSHSSLHGSVSATIVDWAGGLAIAAYDLRDKTGVSTDIHVSYLGTAREGEVVEIEAQVDKVGKRMAFTNVTIRKVVEGKEEAEWPVVAKGSHTKFLSG</sequence>
<dbReference type="GO" id="GO:0016853">
    <property type="term" value="F:isomerase activity"/>
    <property type="evidence" value="ECO:0007669"/>
    <property type="project" value="UniProtKB-KW"/>
</dbReference>
<dbReference type="GeneID" id="54547135"/>
<dbReference type="FunFam" id="3.10.129.10:FF:000033">
    <property type="entry name" value="acyl-coenzyme A thioesterase 13"/>
    <property type="match status" value="1"/>
</dbReference>
<dbReference type="Proteomes" id="UP000800097">
    <property type="component" value="Unassembled WGS sequence"/>
</dbReference>
<dbReference type="SUPFAM" id="SSF54637">
    <property type="entry name" value="Thioesterase/thiol ester dehydrase-isomerase"/>
    <property type="match status" value="1"/>
</dbReference>
<name>A0A6A6J753_WESOR</name>
<dbReference type="RefSeq" id="XP_033649764.1">
    <property type="nucleotide sequence ID" value="XM_033793960.1"/>
</dbReference>
<evidence type="ECO:0000256" key="1">
    <source>
        <dbReference type="ARBA" id="ARBA00008324"/>
    </source>
</evidence>
<reference evidence="4" key="1">
    <citation type="journal article" date="2020" name="Stud. Mycol.">
        <title>101 Dothideomycetes genomes: a test case for predicting lifestyles and emergence of pathogens.</title>
        <authorList>
            <person name="Haridas S."/>
            <person name="Albert R."/>
            <person name="Binder M."/>
            <person name="Bloem J."/>
            <person name="Labutti K."/>
            <person name="Salamov A."/>
            <person name="Andreopoulos B."/>
            <person name="Baker S."/>
            <person name="Barry K."/>
            <person name="Bills G."/>
            <person name="Bluhm B."/>
            <person name="Cannon C."/>
            <person name="Castanera R."/>
            <person name="Culley D."/>
            <person name="Daum C."/>
            <person name="Ezra D."/>
            <person name="Gonzalez J."/>
            <person name="Henrissat B."/>
            <person name="Kuo A."/>
            <person name="Liang C."/>
            <person name="Lipzen A."/>
            <person name="Lutzoni F."/>
            <person name="Magnuson J."/>
            <person name="Mondo S."/>
            <person name="Nolan M."/>
            <person name="Ohm R."/>
            <person name="Pangilinan J."/>
            <person name="Park H.-J."/>
            <person name="Ramirez L."/>
            <person name="Alfaro M."/>
            <person name="Sun H."/>
            <person name="Tritt A."/>
            <person name="Yoshinaga Y."/>
            <person name="Zwiers L.-H."/>
            <person name="Turgeon B."/>
            <person name="Goodwin S."/>
            <person name="Spatafora J."/>
            <person name="Crous P."/>
            <person name="Grigoriev I."/>
        </authorList>
    </citation>
    <scope>NUCLEOTIDE SEQUENCE</scope>
    <source>
        <strain evidence="4">CBS 379.55</strain>
    </source>
</reference>
<keyword evidence="2" id="KW-0378">Hydrolase</keyword>
<keyword evidence="5" id="KW-1185">Reference proteome</keyword>
<dbReference type="InterPro" id="IPR029069">
    <property type="entry name" value="HotDog_dom_sf"/>
</dbReference>
<comment type="similarity">
    <text evidence="1">Belongs to the thioesterase PaaI family.</text>
</comment>
<feature type="domain" description="Thioesterase" evidence="3">
    <location>
        <begin position="62"/>
        <end position="131"/>
    </location>
</feature>
<dbReference type="InterPro" id="IPR039298">
    <property type="entry name" value="ACOT13"/>
</dbReference>
<dbReference type="Pfam" id="PF03061">
    <property type="entry name" value="4HBT"/>
    <property type="match status" value="1"/>
</dbReference>
<evidence type="ECO:0000256" key="2">
    <source>
        <dbReference type="ARBA" id="ARBA00022801"/>
    </source>
</evidence>
<dbReference type="InterPro" id="IPR006683">
    <property type="entry name" value="Thioestr_dom"/>
</dbReference>
<dbReference type="PANTHER" id="PTHR21660:SF11">
    <property type="entry name" value="FAMILY PROTEIN, PUTATIVE (AFU_ORTHOLOGUE AFUA_4G04355)-RELATED"/>
    <property type="match status" value="1"/>
</dbReference>
<dbReference type="GO" id="GO:0047617">
    <property type="term" value="F:fatty acyl-CoA hydrolase activity"/>
    <property type="evidence" value="ECO:0007669"/>
    <property type="project" value="InterPro"/>
</dbReference>
<dbReference type="CDD" id="cd03443">
    <property type="entry name" value="PaaI_thioesterase"/>
    <property type="match status" value="1"/>
</dbReference>
<evidence type="ECO:0000259" key="3">
    <source>
        <dbReference type="Pfam" id="PF03061"/>
    </source>
</evidence>
<dbReference type="InterPro" id="IPR003736">
    <property type="entry name" value="PAAI_dom"/>
</dbReference>
<accession>A0A6A6J753</accession>
<dbReference type="Gene3D" id="3.10.129.10">
    <property type="entry name" value="Hotdog Thioesterase"/>
    <property type="match status" value="1"/>
</dbReference>
<proteinExistence type="inferred from homology"/>
<dbReference type="NCBIfam" id="TIGR00369">
    <property type="entry name" value="unchar_dom_1"/>
    <property type="match status" value="1"/>
</dbReference>
<dbReference type="AlphaFoldDB" id="A0A6A6J753"/>
<gene>
    <name evidence="4" type="ORF">EI97DRAFT_232429</name>
</gene>
<evidence type="ECO:0000313" key="5">
    <source>
        <dbReference type="Proteomes" id="UP000800097"/>
    </source>
</evidence>
<evidence type="ECO:0000313" key="4">
    <source>
        <dbReference type="EMBL" id="KAF2272225.1"/>
    </source>
</evidence>
<protein>
    <submittedName>
        <fullName evidence="4">Thioesterase/thiol ester dehydrase-isomerase</fullName>
    </submittedName>
</protein>
<dbReference type="OrthoDB" id="46529at2759"/>
<organism evidence="4 5">
    <name type="scientific">Westerdykella ornata</name>
    <dbReference type="NCBI Taxonomy" id="318751"/>
    <lineage>
        <taxon>Eukaryota</taxon>
        <taxon>Fungi</taxon>
        <taxon>Dikarya</taxon>
        <taxon>Ascomycota</taxon>
        <taxon>Pezizomycotina</taxon>
        <taxon>Dothideomycetes</taxon>
        <taxon>Pleosporomycetidae</taxon>
        <taxon>Pleosporales</taxon>
        <taxon>Sporormiaceae</taxon>
        <taxon>Westerdykella</taxon>
    </lineage>
</organism>